<gene>
    <name evidence="2" type="ORF">ACFO4O_10605</name>
</gene>
<feature type="transmembrane region" description="Helical" evidence="1">
    <location>
        <begin position="66"/>
        <end position="85"/>
    </location>
</feature>
<evidence type="ECO:0000313" key="3">
    <source>
        <dbReference type="Proteomes" id="UP001595897"/>
    </source>
</evidence>
<dbReference type="Proteomes" id="UP001595897">
    <property type="component" value="Unassembled WGS sequence"/>
</dbReference>
<evidence type="ECO:0000313" key="2">
    <source>
        <dbReference type="EMBL" id="MFC4700611.1"/>
    </source>
</evidence>
<dbReference type="RefSeq" id="WP_382408161.1">
    <property type="nucleotide sequence ID" value="NZ_JBHSGU010000002.1"/>
</dbReference>
<keyword evidence="1" id="KW-1133">Transmembrane helix</keyword>
<feature type="transmembrane region" description="Helical" evidence="1">
    <location>
        <begin position="6"/>
        <end position="26"/>
    </location>
</feature>
<accession>A0ABV9LVQ9</accession>
<keyword evidence="1" id="KW-0812">Transmembrane</keyword>
<sequence length="96" mass="10760">MNCSSVEIFTLIGFGVSILLANFASFKMQQNLVEQNYTGPIWKVFFGDVFLPNDMLSKHGKLWRRVSVFSFLSIIVFGLALGYLAKNYGGCFGFNS</sequence>
<keyword evidence="1" id="KW-0472">Membrane</keyword>
<comment type="caution">
    <text evidence="2">The sequence shown here is derived from an EMBL/GenBank/DDBJ whole genome shotgun (WGS) entry which is preliminary data.</text>
</comment>
<name>A0ABV9LVQ9_9ALTE</name>
<reference evidence="3" key="1">
    <citation type="journal article" date="2019" name="Int. J. Syst. Evol. Microbiol.">
        <title>The Global Catalogue of Microorganisms (GCM) 10K type strain sequencing project: providing services to taxonomists for standard genome sequencing and annotation.</title>
        <authorList>
            <consortium name="The Broad Institute Genomics Platform"/>
            <consortium name="The Broad Institute Genome Sequencing Center for Infectious Disease"/>
            <person name="Wu L."/>
            <person name="Ma J."/>
        </authorList>
    </citation>
    <scope>NUCLEOTIDE SEQUENCE [LARGE SCALE GENOMIC DNA]</scope>
    <source>
        <strain evidence="3">KACC 12507</strain>
    </source>
</reference>
<organism evidence="2 3">
    <name type="scientific">Glaciecola siphonariae</name>
    <dbReference type="NCBI Taxonomy" id="521012"/>
    <lineage>
        <taxon>Bacteria</taxon>
        <taxon>Pseudomonadati</taxon>
        <taxon>Pseudomonadota</taxon>
        <taxon>Gammaproteobacteria</taxon>
        <taxon>Alteromonadales</taxon>
        <taxon>Alteromonadaceae</taxon>
        <taxon>Glaciecola</taxon>
    </lineage>
</organism>
<proteinExistence type="predicted"/>
<keyword evidence="3" id="KW-1185">Reference proteome</keyword>
<protein>
    <submittedName>
        <fullName evidence="2">Uncharacterized protein</fullName>
    </submittedName>
</protein>
<dbReference type="EMBL" id="JBHSGU010000002">
    <property type="protein sequence ID" value="MFC4700611.1"/>
    <property type="molecule type" value="Genomic_DNA"/>
</dbReference>
<evidence type="ECO:0000256" key="1">
    <source>
        <dbReference type="SAM" id="Phobius"/>
    </source>
</evidence>